<gene>
    <name evidence="1" type="ORF">METZ01_LOCUS213671</name>
</gene>
<organism evidence="1">
    <name type="scientific">marine metagenome</name>
    <dbReference type="NCBI Taxonomy" id="408172"/>
    <lineage>
        <taxon>unclassified sequences</taxon>
        <taxon>metagenomes</taxon>
        <taxon>ecological metagenomes</taxon>
    </lineage>
</organism>
<name>A0A382FFC4_9ZZZZ</name>
<protein>
    <submittedName>
        <fullName evidence="1">Uncharacterized protein</fullName>
    </submittedName>
</protein>
<dbReference type="Gene3D" id="2.60.40.4070">
    <property type="match status" value="1"/>
</dbReference>
<evidence type="ECO:0000313" key="1">
    <source>
        <dbReference type="EMBL" id="SVB60817.1"/>
    </source>
</evidence>
<sequence>QWNATDMQGKPVSAGVYLYKIQAGAFIETRKMVFLK</sequence>
<dbReference type="AlphaFoldDB" id="A0A382FFC4"/>
<feature type="non-terminal residue" evidence="1">
    <location>
        <position position="1"/>
    </location>
</feature>
<accession>A0A382FFC4</accession>
<proteinExistence type="predicted"/>
<dbReference type="EMBL" id="UINC01049258">
    <property type="protein sequence ID" value="SVB60817.1"/>
    <property type="molecule type" value="Genomic_DNA"/>
</dbReference>
<reference evidence="1" key="1">
    <citation type="submission" date="2018-05" db="EMBL/GenBank/DDBJ databases">
        <authorList>
            <person name="Lanie J.A."/>
            <person name="Ng W.-L."/>
            <person name="Kazmierczak K.M."/>
            <person name="Andrzejewski T.M."/>
            <person name="Davidsen T.M."/>
            <person name="Wayne K.J."/>
            <person name="Tettelin H."/>
            <person name="Glass J.I."/>
            <person name="Rusch D."/>
            <person name="Podicherti R."/>
            <person name="Tsui H.-C.T."/>
            <person name="Winkler M.E."/>
        </authorList>
    </citation>
    <scope>NUCLEOTIDE SEQUENCE</scope>
</reference>